<evidence type="ECO:0000313" key="2">
    <source>
        <dbReference type="EnsemblPlants" id="AET7Gv20305200.2"/>
    </source>
</evidence>
<name>A0A453QSH7_AEGTS</name>
<dbReference type="Proteomes" id="UP000015105">
    <property type="component" value="Chromosome 7D"/>
</dbReference>
<sequence length="361" mass="37877">MKVAARLSVASSLGEGPRTPGRRPRTARRRYLHGRWRAQDAADGLLGSLGSEEPAGGGRGVGFFHSRSEGRVSLLLCSTPSSGRVRSVALASRSGAGGVTVVYDCVWGNPLAGSLATAATVRARGFLPGGAAEDLLYPPPSQIPGESSKPVPGLGGGGALRAVLSLETPPGALWFFGRVAVRLESARRRRAQGVIFLCRVCVPAGVCLDGVLLCGGKVVAVPCSEGDRVPRPVDSRDAHRRCLSPCAVTGATPSASTFRPRCSVVLLRRSSWQLSFRFSVSKEGGSAADVVCLRCGEDRLRACSDVSADACSSSRVSSQRSDGTAPSSLGERIGFLFGVGRQVFVFARCYMVRRPSVLPCY</sequence>
<protein>
    <submittedName>
        <fullName evidence="2">Uncharacterized protein</fullName>
    </submittedName>
</protein>
<accession>A0A453QSH7</accession>
<reference evidence="3" key="2">
    <citation type="journal article" date="2017" name="Nat. Plants">
        <title>The Aegilops tauschii genome reveals multiple impacts of transposons.</title>
        <authorList>
            <person name="Zhao G."/>
            <person name="Zou C."/>
            <person name="Li K."/>
            <person name="Wang K."/>
            <person name="Li T."/>
            <person name="Gao L."/>
            <person name="Zhang X."/>
            <person name="Wang H."/>
            <person name="Yang Z."/>
            <person name="Liu X."/>
            <person name="Jiang W."/>
            <person name="Mao L."/>
            <person name="Kong X."/>
            <person name="Jiao Y."/>
            <person name="Jia J."/>
        </authorList>
    </citation>
    <scope>NUCLEOTIDE SEQUENCE [LARGE SCALE GENOMIC DNA]</scope>
    <source>
        <strain evidence="3">cv. AL8/78</strain>
    </source>
</reference>
<dbReference type="Gramene" id="AET7Gv20305200.2">
    <property type="protein sequence ID" value="AET7Gv20305200.2"/>
    <property type="gene ID" value="AET7Gv20305200"/>
</dbReference>
<dbReference type="AlphaFoldDB" id="A0A453QSH7"/>
<keyword evidence="3" id="KW-1185">Reference proteome</keyword>
<reference evidence="2" key="3">
    <citation type="journal article" date="2017" name="Nature">
        <title>Genome sequence of the progenitor of the wheat D genome Aegilops tauschii.</title>
        <authorList>
            <person name="Luo M.C."/>
            <person name="Gu Y.Q."/>
            <person name="Puiu D."/>
            <person name="Wang H."/>
            <person name="Twardziok S.O."/>
            <person name="Deal K.R."/>
            <person name="Huo N."/>
            <person name="Zhu T."/>
            <person name="Wang L."/>
            <person name="Wang Y."/>
            <person name="McGuire P.E."/>
            <person name="Liu S."/>
            <person name="Long H."/>
            <person name="Ramasamy R.K."/>
            <person name="Rodriguez J.C."/>
            <person name="Van S.L."/>
            <person name="Yuan L."/>
            <person name="Wang Z."/>
            <person name="Xia Z."/>
            <person name="Xiao L."/>
            <person name="Anderson O.D."/>
            <person name="Ouyang S."/>
            <person name="Liang Y."/>
            <person name="Zimin A.V."/>
            <person name="Pertea G."/>
            <person name="Qi P."/>
            <person name="Bennetzen J.L."/>
            <person name="Dai X."/>
            <person name="Dawson M.W."/>
            <person name="Muller H.G."/>
            <person name="Kugler K."/>
            <person name="Rivarola-Duarte L."/>
            <person name="Spannagl M."/>
            <person name="Mayer K.F.X."/>
            <person name="Lu F.H."/>
            <person name="Bevan M.W."/>
            <person name="Leroy P."/>
            <person name="Li P."/>
            <person name="You F.M."/>
            <person name="Sun Q."/>
            <person name="Liu Z."/>
            <person name="Lyons E."/>
            <person name="Wicker T."/>
            <person name="Salzberg S.L."/>
            <person name="Devos K.M."/>
            <person name="Dvorak J."/>
        </authorList>
    </citation>
    <scope>NUCLEOTIDE SEQUENCE [LARGE SCALE GENOMIC DNA]</scope>
    <source>
        <strain evidence="2">cv. AL8/78</strain>
    </source>
</reference>
<feature type="region of interest" description="Disordered" evidence="1">
    <location>
        <begin position="1"/>
        <end position="28"/>
    </location>
</feature>
<evidence type="ECO:0000313" key="3">
    <source>
        <dbReference type="Proteomes" id="UP000015105"/>
    </source>
</evidence>
<proteinExistence type="predicted"/>
<evidence type="ECO:0000256" key="1">
    <source>
        <dbReference type="SAM" id="MobiDB-lite"/>
    </source>
</evidence>
<reference evidence="3" key="1">
    <citation type="journal article" date="2014" name="Science">
        <title>Ancient hybridizations among the ancestral genomes of bread wheat.</title>
        <authorList>
            <consortium name="International Wheat Genome Sequencing Consortium,"/>
            <person name="Marcussen T."/>
            <person name="Sandve S.R."/>
            <person name="Heier L."/>
            <person name="Spannagl M."/>
            <person name="Pfeifer M."/>
            <person name="Jakobsen K.S."/>
            <person name="Wulff B.B."/>
            <person name="Steuernagel B."/>
            <person name="Mayer K.F."/>
            <person name="Olsen O.A."/>
        </authorList>
    </citation>
    <scope>NUCLEOTIDE SEQUENCE [LARGE SCALE GENOMIC DNA]</scope>
    <source>
        <strain evidence="3">cv. AL8/78</strain>
    </source>
</reference>
<reference evidence="2" key="4">
    <citation type="submission" date="2019-03" db="UniProtKB">
        <authorList>
            <consortium name="EnsemblPlants"/>
        </authorList>
    </citation>
    <scope>IDENTIFICATION</scope>
</reference>
<organism evidence="2 3">
    <name type="scientific">Aegilops tauschii subsp. strangulata</name>
    <name type="common">Goatgrass</name>
    <dbReference type="NCBI Taxonomy" id="200361"/>
    <lineage>
        <taxon>Eukaryota</taxon>
        <taxon>Viridiplantae</taxon>
        <taxon>Streptophyta</taxon>
        <taxon>Embryophyta</taxon>
        <taxon>Tracheophyta</taxon>
        <taxon>Spermatophyta</taxon>
        <taxon>Magnoliopsida</taxon>
        <taxon>Liliopsida</taxon>
        <taxon>Poales</taxon>
        <taxon>Poaceae</taxon>
        <taxon>BOP clade</taxon>
        <taxon>Pooideae</taxon>
        <taxon>Triticodae</taxon>
        <taxon>Triticeae</taxon>
        <taxon>Triticinae</taxon>
        <taxon>Aegilops</taxon>
    </lineage>
</organism>
<dbReference type="EnsemblPlants" id="AET7Gv20305200.2">
    <property type="protein sequence ID" value="AET7Gv20305200.2"/>
    <property type="gene ID" value="AET7Gv20305200"/>
</dbReference>
<reference evidence="2" key="5">
    <citation type="journal article" date="2021" name="G3 (Bethesda)">
        <title>Aegilops tauschii genome assembly Aet v5.0 features greater sequence contiguity and improved annotation.</title>
        <authorList>
            <person name="Wang L."/>
            <person name="Zhu T."/>
            <person name="Rodriguez J.C."/>
            <person name="Deal K.R."/>
            <person name="Dubcovsky J."/>
            <person name="McGuire P.E."/>
            <person name="Lux T."/>
            <person name="Spannagl M."/>
            <person name="Mayer K.F.X."/>
            <person name="Baldrich P."/>
            <person name="Meyers B.C."/>
            <person name="Huo N."/>
            <person name="Gu Y.Q."/>
            <person name="Zhou H."/>
            <person name="Devos K.M."/>
            <person name="Bennetzen J.L."/>
            <person name="Unver T."/>
            <person name="Budak H."/>
            <person name="Gulick P.J."/>
            <person name="Galiba G."/>
            <person name="Kalapos B."/>
            <person name="Nelson D.R."/>
            <person name="Li P."/>
            <person name="You F.M."/>
            <person name="Luo M.C."/>
            <person name="Dvorak J."/>
        </authorList>
    </citation>
    <scope>NUCLEOTIDE SEQUENCE [LARGE SCALE GENOMIC DNA]</scope>
    <source>
        <strain evidence="2">cv. AL8/78</strain>
    </source>
</reference>